<name>A0A2H0TF61_9BACT</name>
<evidence type="ECO:0008006" key="3">
    <source>
        <dbReference type="Google" id="ProtNLM"/>
    </source>
</evidence>
<dbReference type="SUPFAM" id="SSF53067">
    <property type="entry name" value="Actin-like ATPase domain"/>
    <property type="match status" value="2"/>
</dbReference>
<dbReference type="EMBL" id="PFCN01000033">
    <property type="protein sequence ID" value="PIR70186.1"/>
    <property type="molecule type" value="Genomic_DNA"/>
</dbReference>
<dbReference type="Gene3D" id="3.30.420.40">
    <property type="match status" value="2"/>
</dbReference>
<dbReference type="PIRSF" id="PIRSF019169">
    <property type="entry name" value="PilM"/>
    <property type="match status" value="1"/>
</dbReference>
<dbReference type="PANTHER" id="PTHR32432:SF3">
    <property type="entry name" value="ETHANOLAMINE UTILIZATION PROTEIN EUTJ"/>
    <property type="match status" value="1"/>
</dbReference>
<proteinExistence type="predicted"/>
<protein>
    <recommendedName>
        <fullName evidence="3">SHS2 domain-containing protein</fullName>
    </recommendedName>
</protein>
<evidence type="ECO:0000313" key="2">
    <source>
        <dbReference type="Proteomes" id="UP000229383"/>
    </source>
</evidence>
<dbReference type="PANTHER" id="PTHR32432">
    <property type="entry name" value="CELL DIVISION PROTEIN FTSA-RELATED"/>
    <property type="match status" value="1"/>
</dbReference>
<dbReference type="Gene3D" id="3.30.1490.300">
    <property type="match status" value="1"/>
</dbReference>
<dbReference type="Pfam" id="PF11104">
    <property type="entry name" value="PilM_2"/>
    <property type="match status" value="1"/>
</dbReference>
<dbReference type="Proteomes" id="UP000229383">
    <property type="component" value="Unassembled WGS sequence"/>
</dbReference>
<dbReference type="InterPro" id="IPR050696">
    <property type="entry name" value="FtsA/MreB"/>
</dbReference>
<gene>
    <name evidence="1" type="ORF">COU46_02875</name>
</gene>
<dbReference type="InterPro" id="IPR005883">
    <property type="entry name" value="PilM"/>
</dbReference>
<sequence length="374" mass="41881">MKRVVLCGIIYIMSLLYKIFPPPKFLEMPAYGLDISDRTLKFIKLIRTPEGLRISNFGNKVIPEGLIVSGEIIKQEELAGFLKESCVPQGIRYIISSLPEEKAYLSAVELPMMATSNIKQVLEVQLSEHIPLPPGEVNFDFEIIEKTATSLKPQHLDVMIAAAPSKLVSSYYETYQKAGLEPVGFDLEMHAIARACIPKNSRDTYLIMDFGRTRTSFIIVSEKQVRFASTTSVSGKNIDKAISKAFGVSILEAERIKKERASLLASSPDEKMYEIVLPIVSALRDELSKLIDFWETHAVHVHFAPSRKIKKILLCGGETNMYGLNDYLSHTLNIDVEYVNVWTNVASFDDFIPPILFKNSLKYASAIGLALRAV</sequence>
<dbReference type="NCBIfam" id="TIGR01175">
    <property type="entry name" value="pilM"/>
    <property type="match status" value="1"/>
</dbReference>
<dbReference type="AlphaFoldDB" id="A0A2H0TF61"/>
<evidence type="ECO:0000313" key="1">
    <source>
        <dbReference type="EMBL" id="PIR70186.1"/>
    </source>
</evidence>
<accession>A0A2H0TF61</accession>
<dbReference type="InterPro" id="IPR043129">
    <property type="entry name" value="ATPase_NBD"/>
</dbReference>
<reference evidence="2" key="1">
    <citation type="submission" date="2017-09" db="EMBL/GenBank/DDBJ databases">
        <title>Depth-based differentiation of microbial function through sediment-hosted aquifers and enrichment of novel symbionts in the deep terrestrial subsurface.</title>
        <authorList>
            <person name="Probst A.J."/>
            <person name="Ladd B."/>
            <person name="Jarett J.K."/>
            <person name="Geller-Mcgrath D.E."/>
            <person name="Sieber C.M.K."/>
            <person name="Emerson J.B."/>
            <person name="Anantharaman K."/>
            <person name="Thomas B.C."/>
            <person name="Malmstrom R."/>
            <person name="Stieglmeier M."/>
            <person name="Klingl A."/>
            <person name="Woyke T."/>
            <person name="Ryan C.M."/>
            <person name="Banfield J.F."/>
        </authorList>
    </citation>
    <scope>NUCLEOTIDE SEQUENCE [LARGE SCALE GENOMIC DNA]</scope>
</reference>
<dbReference type="CDD" id="cd24049">
    <property type="entry name" value="ASKHA_NBD_PilM"/>
    <property type="match status" value="1"/>
</dbReference>
<comment type="caution">
    <text evidence="1">The sequence shown here is derived from an EMBL/GenBank/DDBJ whole genome shotgun (WGS) entry which is preliminary data.</text>
</comment>
<organism evidence="1 2">
    <name type="scientific">Candidatus Niyogibacteria bacterium CG10_big_fil_rev_8_21_14_0_10_42_19</name>
    <dbReference type="NCBI Taxonomy" id="1974725"/>
    <lineage>
        <taxon>Bacteria</taxon>
        <taxon>Candidatus Niyogiibacteriota</taxon>
    </lineage>
</organism>